<proteinExistence type="predicted"/>
<accession>A0ABP7WY84</accession>
<keyword evidence="2" id="KW-1185">Reference proteome</keyword>
<dbReference type="PANTHER" id="PTHR13061">
    <property type="entry name" value="DYNACTIN SUBUNIT P25"/>
    <property type="match status" value="1"/>
</dbReference>
<protein>
    <recommendedName>
        <fullName evidence="3">Gamma carbonic anhydrase family protein</fullName>
    </recommendedName>
</protein>
<dbReference type="Gene3D" id="2.160.10.10">
    <property type="entry name" value="Hexapeptide repeat proteins"/>
    <property type="match status" value="1"/>
</dbReference>
<dbReference type="CDD" id="cd04645">
    <property type="entry name" value="LbH_gamma_CA_like"/>
    <property type="match status" value="1"/>
</dbReference>
<evidence type="ECO:0008006" key="3">
    <source>
        <dbReference type="Google" id="ProtNLM"/>
    </source>
</evidence>
<sequence>MTLVRPTPFAQPECLFSLLFLVPRHIGTLAAPPKSPDMSEAPRARVPARGGPSICGMSYVGSLGEDAPRIHPEAWVAPGAVVVGKVTLGRRSSVWYGSVLRGDDEEIIVGDECNIQDLSCLHSDPGVPAVLEDRVSLGHKAMVHGAHVEAGSLIGIGAIVLNGARIGAGTLVAAGALVPPGKKIPAGVLVAGVPGKIVRELTDDDRLVLRYTPDTYMEKARRHREASWE</sequence>
<dbReference type="InterPro" id="IPR011004">
    <property type="entry name" value="Trimer_LpxA-like_sf"/>
</dbReference>
<reference evidence="2" key="1">
    <citation type="journal article" date="2019" name="Int. J. Syst. Evol. Microbiol.">
        <title>The Global Catalogue of Microorganisms (GCM) 10K type strain sequencing project: providing services to taxonomists for standard genome sequencing and annotation.</title>
        <authorList>
            <consortium name="The Broad Institute Genomics Platform"/>
            <consortium name="The Broad Institute Genome Sequencing Center for Infectious Disease"/>
            <person name="Wu L."/>
            <person name="Ma J."/>
        </authorList>
    </citation>
    <scope>NUCLEOTIDE SEQUENCE [LARGE SCALE GENOMIC DNA]</scope>
    <source>
        <strain evidence="2">JCM 16702</strain>
    </source>
</reference>
<dbReference type="PANTHER" id="PTHR13061:SF29">
    <property type="entry name" value="GAMMA CARBONIC ANHYDRASE-LIKE 1, MITOCHONDRIAL-RELATED"/>
    <property type="match status" value="1"/>
</dbReference>
<name>A0ABP7WY84_9ACTN</name>
<evidence type="ECO:0000313" key="2">
    <source>
        <dbReference type="Proteomes" id="UP001500683"/>
    </source>
</evidence>
<dbReference type="EMBL" id="BAAAZG010000059">
    <property type="protein sequence ID" value="GAA4099824.1"/>
    <property type="molecule type" value="Genomic_DNA"/>
</dbReference>
<dbReference type="Proteomes" id="UP001500683">
    <property type="component" value="Unassembled WGS sequence"/>
</dbReference>
<organism evidence="1 2">
    <name type="scientific">Actinomadura miaoliensis</name>
    <dbReference type="NCBI Taxonomy" id="430685"/>
    <lineage>
        <taxon>Bacteria</taxon>
        <taxon>Bacillati</taxon>
        <taxon>Actinomycetota</taxon>
        <taxon>Actinomycetes</taxon>
        <taxon>Streptosporangiales</taxon>
        <taxon>Thermomonosporaceae</taxon>
        <taxon>Actinomadura</taxon>
    </lineage>
</organism>
<dbReference type="InterPro" id="IPR050484">
    <property type="entry name" value="Transf_Hexapept/Carb_Anhydrase"/>
</dbReference>
<gene>
    <name evidence="1" type="ORF">GCM10022214_76190</name>
</gene>
<comment type="caution">
    <text evidence="1">The sequence shown here is derived from an EMBL/GenBank/DDBJ whole genome shotgun (WGS) entry which is preliminary data.</text>
</comment>
<evidence type="ECO:0000313" key="1">
    <source>
        <dbReference type="EMBL" id="GAA4099824.1"/>
    </source>
</evidence>
<dbReference type="SUPFAM" id="SSF51161">
    <property type="entry name" value="Trimeric LpxA-like enzymes"/>
    <property type="match status" value="1"/>
</dbReference>
<dbReference type="InterPro" id="IPR047324">
    <property type="entry name" value="LbH_gamma_CA-like"/>
</dbReference>